<organism evidence="4 5">
    <name type="scientific">Cyanidiococcus yangmingshanensis</name>
    <dbReference type="NCBI Taxonomy" id="2690220"/>
    <lineage>
        <taxon>Eukaryota</taxon>
        <taxon>Rhodophyta</taxon>
        <taxon>Bangiophyceae</taxon>
        <taxon>Cyanidiales</taxon>
        <taxon>Cyanidiaceae</taxon>
        <taxon>Cyanidiococcus</taxon>
    </lineage>
</organism>
<protein>
    <recommendedName>
        <fullName evidence="3">RING-type domain-containing protein</fullName>
    </recommendedName>
</protein>
<keyword evidence="1" id="KW-0862">Zinc</keyword>
<sequence>MLTDKLFANHSIIKAFAIQDVPQKHGVVAKKMPAVRRVLRDQIRRSRNAFSSSAANEQAKLDALRNFLDEVTAADVDSLFRRGEWDWVIGAVAAIIWEGRIECTERAAAALARTSRRLFSSQHSQSRFLCLGVTVSPITNDAQASRFLRFAAFARARVIVVPALLRRLFTFAMSSEEPQFIAQSPLWDALVTYTDQAHCEHYSSDGHVPLSVSLERLAQSLVCFARERDRVSLGILLDQTFALWSSISTESLGWTAPRPWMLHASEPVQSVFMPHRTPCLERQSDVALASAITVIASLLDDVALTADMRREMMRQMAAASLPLRIDAELLCLDTSPLVPCLSDWLFDSMVSKVADEPYFACQILLKHWNLGGSTQSACQQFAVNSTRIPDLVRALTVRFLPLTPSHCEPAACTLLELAHSEDAVKHLTNKDFESWFFIAALMLQDTARDCSRQGHDASSGTARRTQLPGSLSETRAHGYGDALLRAIVPVFSGTGLRWLLFFYMARYRCRDALCSWLQLCDQVKVGEFFQVAAEQYDRVWSDSVPDILRSAQATLSSYRQRNPNLDIEKAQGTIRDALYSAASLIERRITDRRGTDAMQCPEDERVSLQATAPSMMDDVRSGPCAWALAMLIYTLGPRALADQSISGTISSVLRTVPAEAFLTLSILHGLMNDEMLRQTRRATEAELDCERLHARHADDRKTLMERLYEIEAEKHNLEQNLTCMVCFDQLRAPLALVPCGHVLCKVCFVALTAEHRIHLCPTCRQAFDPLAAISIHLV</sequence>
<evidence type="ECO:0000313" key="4">
    <source>
        <dbReference type="EMBL" id="KAF6001275.1"/>
    </source>
</evidence>
<dbReference type="PROSITE" id="PS50089">
    <property type="entry name" value="ZF_RING_2"/>
    <property type="match status" value="1"/>
</dbReference>
<keyword evidence="5" id="KW-1185">Reference proteome</keyword>
<keyword evidence="1" id="KW-0863">Zinc-finger</keyword>
<evidence type="ECO:0000256" key="2">
    <source>
        <dbReference type="SAM" id="MobiDB-lite"/>
    </source>
</evidence>
<dbReference type="SUPFAM" id="SSF57850">
    <property type="entry name" value="RING/U-box"/>
    <property type="match status" value="1"/>
</dbReference>
<dbReference type="SMART" id="SM00184">
    <property type="entry name" value="RING"/>
    <property type="match status" value="1"/>
</dbReference>
<dbReference type="EMBL" id="VWRR01000015">
    <property type="protein sequence ID" value="KAF6001275.1"/>
    <property type="molecule type" value="Genomic_DNA"/>
</dbReference>
<dbReference type="Proteomes" id="UP000530660">
    <property type="component" value="Unassembled WGS sequence"/>
</dbReference>
<dbReference type="InterPro" id="IPR001841">
    <property type="entry name" value="Znf_RING"/>
</dbReference>
<dbReference type="OrthoDB" id="6105938at2759"/>
<feature type="compositionally biased region" description="Polar residues" evidence="2">
    <location>
        <begin position="456"/>
        <end position="472"/>
    </location>
</feature>
<evidence type="ECO:0000259" key="3">
    <source>
        <dbReference type="PROSITE" id="PS50089"/>
    </source>
</evidence>
<comment type="caution">
    <text evidence="4">The sequence shown here is derived from an EMBL/GenBank/DDBJ whole genome shotgun (WGS) entry which is preliminary data.</text>
</comment>
<dbReference type="InterPro" id="IPR013083">
    <property type="entry name" value="Znf_RING/FYVE/PHD"/>
</dbReference>
<evidence type="ECO:0000256" key="1">
    <source>
        <dbReference type="PROSITE-ProRule" id="PRU00175"/>
    </source>
</evidence>
<dbReference type="GO" id="GO:0008270">
    <property type="term" value="F:zinc ion binding"/>
    <property type="evidence" value="ECO:0007669"/>
    <property type="project" value="UniProtKB-KW"/>
</dbReference>
<gene>
    <name evidence="4" type="ORF">F1559_002301</name>
</gene>
<keyword evidence="1" id="KW-0479">Metal-binding</keyword>
<proteinExistence type="predicted"/>
<reference evidence="4 5" key="1">
    <citation type="journal article" date="2020" name="J. Phycol.">
        <title>Comparative genome analysis reveals Cyanidiococcus gen. nov., a new extremophilic red algal genus sister to Cyanidioschyzon (Cyanidioschyzonaceae, Rhodophyta).</title>
        <authorList>
            <person name="Liu S.-L."/>
            <person name="Chiang Y.-R."/>
            <person name="Yoon H.S."/>
            <person name="Fu H.-Y."/>
        </authorList>
    </citation>
    <scope>NUCLEOTIDE SEQUENCE [LARGE SCALE GENOMIC DNA]</scope>
    <source>
        <strain evidence="4 5">THAL066</strain>
    </source>
</reference>
<dbReference type="Gene3D" id="3.30.40.10">
    <property type="entry name" value="Zinc/RING finger domain, C3HC4 (zinc finger)"/>
    <property type="match status" value="1"/>
</dbReference>
<feature type="domain" description="RING-type" evidence="3">
    <location>
        <begin position="723"/>
        <end position="764"/>
    </location>
</feature>
<dbReference type="AlphaFoldDB" id="A0A7J7IDW2"/>
<accession>A0A7J7IDW2</accession>
<name>A0A7J7IDW2_9RHOD</name>
<dbReference type="Pfam" id="PF13920">
    <property type="entry name" value="zf-C3HC4_3"/>
    <property type="match status" value="1"/>
</dbReference>
<feature type="region of interest" description="Disordered" evidence="2">
    <location>
        <begin position="452"/>
        <end position="472"/>
    </location>
</feature>
<evidence type="ECO:0000313" key="5">
    <source>
        <dbReference type="Proteomes" id="UP000530660"/>
    </source>
</evidence>